<dbReference type="InterPro" id="IPR036259">
    <property type="entry name" value="MFS_trans_sf"/>
</dbReference>
<feature type="transmembrane region" description="Helical" evidence="7">
    <location>
        <begin position="380"/>
        <end position="400"/>
    </location>
</feature>
<accession>A0A401GFF7</accession>
<feature type="transmembrane region" description="Helical" evidence="7">
    <location>
        <begin position="62"/>
        <end position="80"/>
    </location>
</feature>
<dbReference type="GO" id="GO:0016020">
    <property type="term" value="C:membrane"/>
    <property type="evidence" value="ECO:0007669"/>
    <property type="project" value="UniProtKB-SubCell"/>
</dbReference>
<dbReference type="GO" id="GO:0022857">
    <property type="term" value="F:transmembrane transporter activity"/>
    <property type="evidence" value="ECO:0007669"/>
    <property type="project" value="InterPro"/>
</dbReference>
<dbReference type="Gene3D" id="1.20.1250.20">
    <property type="entry name" value="MFS general substrate transporter like domains"/>
    <property type="match status" value="2"/>
</dbReference>
<dbReference type="EMBL" id="BFAD01000003">
    <property type="protein sequence ID" value="GBE80918.1"/>
    <property type="molecule type" value="Genomic_DNA"/>
</dbReference>
<feature type="transmembrane region" description="Helical" evidence="7">
    <location>
        <begin position="221"/>
        <end position="241"/>
    </location>
</feature>
<dbReference type="RefSeq" id="XP_027611831.1">
    <property type="nucleotide sequence ID" value="XM_027756030.1"/>
</dbReference>
<dbReference type="AlphaFoldDB" id="A0A401GFF7"/>
<evidence type="ECO:0000256" key="7">
    <source>
        <dbReference type="SAM" id="Phobius"/>
    </source>
</evidence>
<feature type="transmembrane region" description="Helical" evidence="7">
    <location>
        <begin position="324"/>
        <end position="343"/>
    </location>
</feature>
<evidence type="ECO:0000313" key="10">
    <source>
        <dbReference type="Proteomes" id="UP000287166"/>
    </source>
</evidence>
<gene>
    <name evidence="9" type="ORF">SCP_0306400</name>
</gene>
<dbReference type="Pfam" id="PF07690">
    <property type="entry name" value="MFS_1"/>
    <property type="match status" value="1"/>
</dbReference>
<keyword evidence="5 7" id="KW-0472">Membrane</keyword>
<evidence type="ECO:0000259" key="8">
    <source>
        <dbReference type="PROSITE" id="PS50850"/>
    </source>
</evidence>
<name>A0A401GFF7_9APHY</name>
<comment type="caution">
    <text evidence="9">The sequence shown here is derived from an EMBL/GenBank/DDBJ whole genome shotgun (WGS) entry which is preliminary data.</text>
</comment>
<feature type="transmembrane region" description="Helical" evidence="7">
    <location>
        <begin position="92"/>
        <end position="110"/>
    </location>
</feature>
<dbReference type="PROSITE" id="PS50850">
    <property type="entry name" value="MFS"/>
    <property type="match status" value="1"/>
</dbReference>
<dbReference type="Proteomes" id="UP000287166">
    <property type="component" value="Unassembled WGS sequence"/>
</dbReference>
<dbReference type="PANTHER" id="PTHR42718">
    <property type="entry name" value="MAJOR FACILITATOR SUPERFAMILY MULTIDRUG TRANSPORTER MFSC"/>
    <property type="match status" value="1"/>
</dbReference>
<feature type="transmembrane region" description="Helical" evidence="7">
    <location>
        <begin position="151"/>
        <end position="173"/>
    </location>
</feature>
<dbReference type="OrthoDB" id="440755at2759"/>
<keyword evidence="10" id="KW-1185">Reference proteome</keyword>
<proteinExistence type="predicted"/>
<dbReference type="SUPFAM" id="SSF103473">
    <property type="entry name" value="MFS general substrate transporter"/>
    <property type="match status" value="1"/>
</dbReference>
<dbReference type="GeneID" id="38777835"/>
<feature type="transmembrane region" description="Helical" evidence="7">
    <location>
        <begin position="179"/>
        <end position="201"/>
    </location>
</feature>
<feature type="transmembrane region" description="Helical" evidence="7">
    <location>
        <begin position="116"/>
        <end position="139"/>
    </location>
</feature>
<dbReference type="InParanoid" id="A0A401GFF7"/>
<keyword evidence="4 7" id="KW-1133">Transmembrane helix</keyword>
<dbReference type="STRING" id="139825.A0A401GFF7"/>
<evidence type="ECO:0000256" key="2">
    <source>
        <dbReference type="ARBA" id="ARBA00022448"/>
    </source>
</evidence>
<sequence>MEASPGAVAISPLPLRKISNARRYTLFVVFCLAMFLDAFNLSALFAATPVLESHFNMDESQASWVISAFQLTYASFLLISGRISDVYHPKPAFVLGVSCLGLLSLGTGFVKDKIGLIILRALCGICAAMTIPSALALIVRFFPEPREQSRAIGIFGGVGGVGNTSGAIISALFVDFANFHWIFYFVTILAVPSAVACIVLIPPQDKSESDNLTAKEKLRNLDLVGVGVLTAALILFIFAVTSGSDAGWSSAEVLAPLIISVFMVAGFFFWETRLPPERAAIPPATWFLPNLTVLFGVSLLPYFWWNTAIMTFYGLWQKVYGWSVIKAAVHMIPIGVTSLLVSFTGPIARYIPRKWIILFGHVIAIAATILFVFADGPDKYWRFVFPGLTIGSAGAMLIYTHTSIAIFETTPATMAGIAGALFNCGIELGAAVGLAADTSIESSVEKSHGGFYEFYGRRATFWWQVATLGVSALAVLVFYRADAKAPPPSEAEREYVARSSTEKRGVESEVATSVMSPERTPVESGRSTAFEDEKGS</sequence>
<feature type="transmembrane region" description="Helical" evidence="7">
    <location>
        <begin position="284"/>
        <end position="304"/>
    </location>
</feature>
<organism evidence="9 10">
    <name type="scientific">Sparassis crispa</name>
    <dbReference type="NCBI Taxonomy" id="139825"/>
    <lineage>
        <taxon>Eukaryota</taxon>
        <taxon>Fungi</taxon>
        <taxon>Dikarya</taxon>
        <taxon>Basidiomycota</taxon>
        <taxon>Agaricomycotina</taxon>
        <taxon>Agaricomycetes</taxon>
        <taxon>Polyporales</taxon>
        <taxon>Sparassidaceae</taxon>
        <taxon>Sparassis</taxon>
    </lineage>
</organism>
<dbReference type="InterPro" id="IPR011701">
    <property type="entry name" value="MFS"/>
</dbReference>
<dbReference type="InterPro" id="IPR020846">
    <property type="entry name" value="MFS_dom"/>
</dbReference>
<comment type="subcellular location">
    <subcellularLocation>
        <location evidence="1">Membrane</location>
        <topology evidence="1">Multi-pass membrane protein</topology>
    </subcellularLocation>
</comment>
<protein>
    <recommendedName>
        <fullName evidence="8">Major facilitator superfamily (MFS) profile domain-containing protein</fullName>
    </recommendedName>
</protein>
<evidence type="ECO:0000256" key="5">
    <source>
        <dbReference type="ARBA" id="ARBA00023136"/>
    </source>
</evidence>
<feature type="transmembrane region" description="Helical" evidence="7">
    <location>
        <begin position="461"/>
        <end position="479"/>
    </location>
</feature>
<feature type="transmembrane region" description="Helical" evidence="7">
    <location>
        <begin position="253"/>
        <end position="272"/>
    </location>
</feature>
<feature type="transmembrane region" description="Helical" evidence="7">
    <location>
        <begin position="412"/>
        <end position="436"/>
    </location>
</feature>
<feature type="transmembrane region" description="Helical" evidence="7">
    <location>
        <begin position="24"/>
        <end position="50"/>
    </location>
</feature>
<evidence type="ECO:0000313" key="9">
    <source>
        <dbReference type="EMBL" id="GBE80918.1"/>
    </source>
</evidence>
<feature type="domain" description="Major facilitator superfamily (MFS) profile" evidence="8">
    <location>
        <begin position="26"/>
        <end position="484"/>
    </location>
</feature>
<feature type="region of interest" description="Disordered" evidence="6">
    <location>
        <begin position="487"/>
        <end position="536"/>
    </location>
</feature>
<feature type="transmembrane region" description="Helical" evidence="7">
    <location>
        <begin position="355"/>
        <end position="374"/>
    </location>
</feature>
<reference evidence="9 10" key="1">
    <citation type="journal article" date="2018" name="Sci. Rep.">
        <title>Genome sequence of the cauliflower mushroom Sparassis crispa (Hanabiratake) and its association with beneficial usage.</title>
        <authorList>
            <person name="Kiyama R."/>
            <person name="Furutani Y."/>
            <person name="Kawaguchi K."/>
            <person name="Nakanishi T."/>
        </authorList>
    </citation>
    <scope>NUCLEOTIDE SEQUENCE [LARGE SCALE GENOMIC DNA]</scope>
</reference>
<evidence type="ECO:0000256" key="6">
    <source>
        <dbReference type="SAM" id="MobiDB-lite"/>
    </source>
</evidence>
<evidence type="ECO:0000256" key="4">
    <source>
        <dbReference type="ARBA" id="ARBA00022989"/>
    </source>
</evidence>
<feature type="compositionally biased region" description="Basic and acidic residues" evidence="6">
    <location>
        <begin position="490"/>
        <end position="507"/>
    </location>
</feature>
<dbReference type="PANTHER" id="PTHR42718:SF9">
    <property type="entry name" value="MAJOR FACILITATOR SUPERFAMILY MULTIDRUG TRANSPORTER MFSC"/>
    <property type="match status" value="1"/>
</dbReference>
<keyword evidence="2" id="KW-0813">Transport</keyword>
<evidence type="ECO:0000256" key="1">
    <source>
        <dbReference type="ARBA" id="ARBA00004141"/>
    </source>
</evidence>
<keyword evidence="3 7" id="KW-0812">Transmembrane</keyword>
<evidence type="ECO:0000256" key="3">
    <source>
        <dbReference type="ARBA" id="ARBA00022692"/>
    </source>
</evidence>